<dbReference type="RefSeq" id="XP_008618977.1">
    <property type="nucleotide sequence ID" value="XM_008620755.1"/>
</dbReference>
<dbReference type="SUPFAM" id="SSF52058">
    <property type="entry name" value="L domain-like"/>
    <property type="match status" value="1"/>
</dbReference>
<dbReference type="STRING" id="1156394.T0RDA8"/>
<dbReference type="OrthoDB" id="676979at2759"/>
<dbReference type="OMA" id="RTERQEM"/>
<gene>
    <name evidence="6" type="ORF">SDRG_14613</name>
</gene>
<evidence type="ECO:0000313" key="7">
    <source>
        <dbReference type="Proteomes" id="UP000030762"/>
    </source>
</evidence>
<keyword evidence="2" id="KW-0963">Cytoplasm</keyword>
<evidence type="ECO:0000256" key="5">
    <source>
        <dbReference type="SAM" id="MobiDB-lite"/>
    </source>
</evidence>
<dbReference type="InterPro" id="IPR032675">
    <property type="entry name" value="LRR_dom_sf"/>
</dbReference>
<dbReference type="GeneID" id="19955340"/>
<dbReference type="PANTHER" id="PTHR46545">
    <property type="entry name" value="LEUCINE-RICH REPEAT-CONTAINING PROTEIN 51"/>
    <property type="match status" value="1"/>
</dbReference>
<keyword evidence="7" id="KW-1185">Reference proteome</keyword>
<sequence length="241" mass="26890">MEKPMTASPSKASVRATTAPASPPGSPTRKVAPTVKEIKARLPDIPLDFSFMNLNSILDIVKEDPISGRKRLTTDDTGKVHKKTAAKIVGGEVYTPPVSIRLNDNGLTSIDDLDAALSGVFEDPTRLQWIDLSGNAIAQLPKTVFARYTQLSTLHMHANKLCAYADIDALFCLVHLRQLTLHGNPVEEKKHYRVYTIYHMPSLVQLDYSTVTQCERERSETWAVTYRKQLAIRRGDQVDDM</sequence>
<dbReference type="PANTHER" id="PTHR46545:SF1">
    <property type="entry name" value="LEUCINE-RICH REPEAT-CONTAINING PROTEIN 51"/>
    <property type="match status" value="1"/>
</dbReference>
<accession>T0RDA8</accession>
<evidence type="ECO:0000256" key="2">
    <source>
        <dbReference type="ARBA" id="ARBA00022490"/>
    </source>
</evidence>
<dbReference type="EMBL" id="JH767206">
    <property type="protein sequence ID" value="EQC27557.1"/>
    <property type="molecule type" value="Genomic_DNA"/>
</dbReference>
<comment type="subcellular location">
    <subcellularLocation>
        <location evidence="1">Cytoplasm</location>
    </subcellularLocation>
</comment>
<evidence type="ECO:0000256" key="4">
    <source>
        <dbReference type="ARBA" id="ARBA00022737"/>
    </source>
</evidence>
<reference evidence="6 7" key="1">
    <citation type="submission" date="2012-04" db="EMBL/GenBank/DDBJ databases">
        <title>The Genome Sequence of Saprolegnia declina VS20.</title>
        <authorList>
            <consortium name="The Broad Institute Genome Sequencing Platform"/>
            <person name="Russ C."/>
            <person name="Nusbaum C."/>
            <person name="Tyler B."/>
            <person name="van West P."/>
            <person name="Dieguez-Uribeondo J."/>
            <person name="de Bruijn I."/>
            <person name="Tripathy S."/>
            <person name="Jiang R."/>
            <person name="Young S.K."/>
            <person name="Zeng Q."/>
            <person name="Gargeya S."/>
            <person name="Fitzgerald M."/>
            <person name="Haas B."/>
            <person name="Abouelleil A."/>
            <person name="Alvarado L."/>
            <person name="Arachchi H.M."/>
            <person name="Berlin A."/>
            <person name="Chapman S.B."/>
            <person name="Goldberg J."/>
            <person name="Griggs A."/>
            <person name="Gujja S."/>
            <person name="Hansen M."/>
            <person name="Howarth C."/>
            <person name="Imamovic A."/>
            <person name="Larimer J."/>
            <person name="McCowen C."/>
            <person name="Montmayeur A."/>
            <person name="Murphy C."/>
            <person name="Neiman D."/>
            <person name="Pearson M."/>
            <person name="Priest M."/>
            <person name="Roberts A."/>
            <person name="Saif S."/>
            <person name="Shea T."/>
            <person name="Sisk P."/>
            <person name="Sykes S."/>
            <person name="Wortman J."/>
            <person name="Nusbaum C."/>
            <person name="Birren B."/>
        </authorList>
    </citation>
    <scope>NUCLEOTIDE SEQUENCE [LARGE SCALE GENOMIC DNA]</scope>
    <source>
        <strain evidence="6 7">VS20</strain>
    </source>
</reference>
<dbReference type="Gene3D" id="3.80.10.10">
    <property type="entry name" value="Ribonuclease Inhibitor"/>
    <property type="match status" value="1"/>
</dbReference>
<dbReference type="VEuPathDB" id="FungiDB:SDRG_14613"/>
<dbReference type="Pfam" id="PF14580">
    <property type="entry name" value="LRR_9"/>
    <property type="match status" value="1"/>
</dbReference>
<organism evidence="6 7">
    <name type="scientific">Saprolegnia diclina (strain VS20)</name>
    <dbReference type="NCBI Taxonomy" id="1156394"/>
    <lineage>
        <taxon>Eukaryota</taxon>
        <taxon>Sar</taxon>
        <taxon>Stramenopiles</taxon>
        <taxon>Oomycota</taxon>
        <taxon>Saprolegniomycetes</taxon>
        <taxon>Saprolegniales</taxon>
        <taxon>Saprolegniaceae</taxon>
        <taxon>Saprolegnia</taxon>
    </lineage>
</organism>
<name>T0RDA8_SAPDV</name>
<proteinExistence type="predicted"/>
<keyword evidence="4" id="KW-0677">Repeat</keyword>
<evidence type="ECO:0000313" key="6">
    <source>
        <dbReference type="EMBL" id="EQC27557.1"/>
    </source>
</evidence>
<protein>
    <recommendedName>
        <fullName evidence="8">Leucine-rich repeat-containing protein 51</fullName>
    </recommendedName>
</protein>
<evidence type="ECO:0000256" key="3">
    <source>
        <dbReference type="ARBA" id="ARBA00022614"/>
    </source>
</evidence>
<dbReference type="AlphaFoldDB" id="T0RDA8"/>
<evidence type="ECO:0000256" key="1">
    <source>
        <dbReference type="ARBA" id="ARBA00004496"/>
    </source>
</evidence>
<keyword evidence="3" id="KW-0433">Leucine-rich repeat</keyword>
<evidence type="ECO:0008006" key="8">
    <source>
        <dbReference type="Google" id="ProtNLM"/>
    </source>
</evidence>
<dbReference type="GO" id="GO:0005737">
    <property type="term" value="C:cytoplasm"/>
    <property type="evidence" value="ECO:0007669"/>
    <property type="project" value="UniProtKB-SubCell"/>
</dbReference>
<dbReference type="Proteomes" id="UP000030762">
    <property type="component" value="Unassembled WGS sequence"/>
</dbReference>
<dbReference type="InParanoid" id="T0RDA8"/>
<dbReference type="eggNOG" id="KOG1644">
    <property type="taxonomic scope" value="Eukaryota"/>
</dbReference>
<feature type="region of interest" description="Disordered" evidence="5">
    <location>
        <begin position="1"/>
        <end position="32"/>
    </location>
</feature>